<accession>A0A0M0KMQ3</accession>
<name>A0A0M0KMQ3_ALKHA</name>
<sequence>MSFGFPELDKKLTKLRVEETFAKYRLYKYLTFEERETSVTTSPEERFHGPTNQTSDQTAQAAVYNVDEQAKRKKFCERVENAVKGLPAPERDLIKKRYLAADSDYKTDYSVYSFEFDPPISETKYSKIRWSAMAKIALRLGMAVEKERSV</sequence>
<comment type="caution">
    <text evidence="2">The sequence shown here is derived from an EMBL/GenBank/DDBJ whole genome shotgun (WGS) entry which is preliminary data.</text>
</comment>
<feature type="region of interest" description="Disordered" evidence="1">
    <location>
        <begin position="40"/>
        <end position="59"/>
    </location>
</feature>
<proteinExistence type="predicted"/>
<reference evidence="2" key="1">
    <citation type="submission" date="2015-08" db="EMBL/GenBank/DDBJ databases">
        <title>Complete DNA Sequence of Pseudomonas syringae pv. actinidiae, the Causal Agent of Kiwifruit Canker Disease.</title>
        <authorList>
            <person name="Rikkerink E.H.A."/>
            <person name="Fineran P.C."/>
        </authorList>
    </citation>
    <scope>NUCLEOTIDE SEQUENCE</scope>
    <source>
        <strain evidence="2">DSM 13666</strain>
    </source>
</reference>
<evidence type="ECO:0000256" key="1">
    <source>
        <dbReference type="SAM" id="MobiDB-lite"/>
    </source>
</evidence>
<dbReference type="AlphaFoldDB" id="A0A0M0KMQ3"/>
<evidence type="ECO:0000313" key="2">
    <source>
        <dbReference type="EMBL" id="KOO40141.1"/>
    </source>
</evidence>
<organism evidence="2">
    <name type="scientific">Halalkalibacterium halodurans</name>
    <name type="common">Bacillus halodurans</name>
    <dbReference type="NCBI Taxonomy" id="86665"/>
    <lineage>
        <taxon>Bacteria</taxon>
        <taxon>Bacillati</taxon>
        <taxon>Bacillota</taxon>
        <taxon>Bacilli</taxon>
        <taxon>Bacillales</taxon>
        <taxon>Bacillaceae</taxon>
        <taxon>Halalkalibacterium (ex Joshi et al. 2022)</taxon>
    </lineage>
</organism>
<dbReference type="PATRIC" id="fig|136160.3.peg.1591"/>
<dbReference type="RefSeq" id="WP_053430805.1">
    <property type="nucleotide sequence ID" value="NZ_LILD02000041.1"/>
</dbReference>
<dbReference type="EMBL" id="LILD01000001">
    <property type="protein sequence ID" value="KOO40141.1"/>
    <property type="molecule type" value="Genomic_DNA"/>
</dbReference>
<protein>
    <submittedName>
        <fullName evidence="2">Transcriptional regulator</fullName>
    </submittedName>
</protein>
<dbReference type="NCBIfam" id="TIGR01637">
    <property type="entry name" value="phage_arpU"/>
    <property type="match status" value="1"/>
</dbReference>
<gene>
    <name evidence="2" type="ORF">AMD02_06440</name>
</gene>
<feature type="compositionally biased region" description="Polar residues" evidence="1">
    <location>
        <begin position="50"/>
        <end position="59"/>
    </location>
</feature>
<dbReference type="InterPro" id="IPR006524">
    <property type="entry name" value="ArpU-like"/>
</dbReference>